<proteinExistence type="predicted"/>
<comment type="caution">
    <text evidence="1">The sequence shown here is derived from an EMBL/GenBank/DDBJ whole genome shotgun (WGS) entry which is preliminary data.</text>
</comment>
<evidence type="ECO:0000313" key="2">
    <source>
        <dbReference type="Proteomes" id="UP000652761"/>
    </source>
</evidence>
<dbReference type="AlphaFoldDB" id="A0A843ULE0"/>
<dbReference type="EMBL" id="NMUH01000678">
    <property type="protein sequence ID" value="MQL83157.1"/>
    <property type="molecule type" value="Genomic_DNA"/>
</dbReference>
<accession>A0A843ULE0</accession>
<name>A0A843ULE0_COLES</name>
<protein>
    <submittedName>
        <fullName evidence="1">Uncharacterized protein</fullName>
    </submittedName>
</protein>
<keyword evidence="2" id="KW-1185">Reference proteome</keyword>
<dbReference type="Proteomes" id="UP000652761">
    <property type="component" value="Unassembled WGS sequence"/>
</dbReference>
<evidence type="ECO:0000313" key="1">
    <source>
        <dbReference type="EMBL" id="MQL83157.1"/>
    </source>
</evidence>
<sequence length="122" mass="13087">MGPGVATPSEVTVDRAVVISESGPSPEKGFALFPDYLPFVEVKKNPSLETKIERLSLLQAFSSLAPSSTAFSFVLQSSNNDLGGDRAEIGGMTEGPYMEYNHLITQGKSTGNQLSSRDTKRC</sequence>
<reference evidence="1" key="1">
    <citation type="submission" date="2017-07" db="EMBL/GenBank/DDBJ databases">
        <title>Taro Niue Genome Assembly and Annotation.</title>
        <authorList>
            <person name="Atibalentja N."/>
            <person name="Keating K."/>
            <person name="Fields C.J."/>
        </authorList>
    </citation>
    <scope>NUCLEOTIDE SEQUENCE</scope>
    <source>
        <strain evidence="1">Niue_2</strain>
        <tissue evidence="1">Leaf</tissue>
    </source>
</reference>
<gene>
    <name evidence="1" type="ORF">Taro_015656</name>
</gene>
<organism evidence="1 2">
    <name type="scientific">Colocasia esculenta</name>
    <name type="common">Wild taro</name>
    <name type="synonym">Arum esculentum</name>
    <dbReference type="NCBI Taxonomy" id="4460"/>
    <lineage>
        <taxon>Eukaryota</taxon>
        <taxon>Viridiplantae</taxon>
        <taxon>Streptophyta</taxon>
        <taxon>Embryophyta</taxon>
        <taxon>Tracheophyta</taxon>
        <taxon>Spermatophyta</taxon>
        <taxon>Magnoliopsida</taxon>
        <taxon>Liliopsida</taxon>
        <taxon>Araceae</taxon>
        <taxon>Aroideae</taxon>
        <taxon>Colocasieae</taxon>
        <taxon>Colocasia</taxon>
    </lineage>
</organism>